<evidence type="ECO:0000313" key="1">
    <source>
        <dbReference type="EMBL" id="QDZ23672.1"/>
    </source>
</evidence>
<dbReference type="OrthoDB" id="348976at2759"/>
<name>A0A5B8MVX9_9CHLO</name>
<organism evidence="1 2">
    <name type="scientific">Chloropicon primus</name>
    <dbReference type="NCBI Taxonomy" id="1764295"/>
    <lineage>
        <taxon>Eukaryota</taxon>
        <taxon>Viridiplantae</taxon>
        <taxon>Chlorophyta</taxon>
        <taxon>Chloropicophyceae</taxon>
        <taxon>Chloropicales</taxon>
        <taxon>Chloropicaceae</taxon>
        <taxon>Chloropicon</taxon>
    </lineage>
</organism>
<dbReference type="Proteomes" id="UP000316726">
    <property type="component" value="Chromosome 11"/>
</dbReference>
<gene>
    <name evidence="1" type="ORF">A3770_11p61900</name>
</gene>
<accession>A0A5B8MVX9</accession>
<keyword evidence="2" id="KW-1185">Reference proteome</keyword>
<keyword evidence="1" id="KW-0378">Hydrolase</keyword>
<protein>
    <submittedName>
        <fullName evidence="1">Alpha/beta-hydrolase</fullName>
    </submittedName>
</protein>
<dbReference type="EMBL" id="CP031044">
    <property type="protein sequence ID" value="QDZ23672.1"/>
    <property type="molecule type" value="Genomic_DNA"/>
</dbReference>
<dbReference type="PANTHER" id="PTHR47909:SF2">
    <property type="entry name" value="GPI INOSITOL-DEACYLASE"/>
    <property type="match status" value="1"/>
</dbReference>
<dbReference type="STRING" id="1764295.A0A5B8MVX9"/>
<sequence length="276" mass="30030">MALALTVRGPARARARARGKTQACQAQAGKRSVIILPGLGNSASDYDDLAENLRSTTGLDLNVHTCDVRRIDWLRNAAGLLDPAYWKGTLKPRPVVDWYLDKVKEKVEIAKRDGGPVSFLAHSAGGWLGRTYLVSMEAPEIANVDCFVSLGSPHMPPPKDVIDQTRGILTWVNETTPGAFHDSVKYTTISGTCIQGTKFGDEDASLEQKITGQGYKQVGGNADVWGDGIVPKESAHLEGALQINLEGVYHSPLGQGDRKWYGSPEVIGEWYHHLDP</sequence>
<dbReference type="GO" id="GO:0016787">
    <property type="term" value="F:hydrolase activity"/>
    <property type="evidence" value="ECO:0007669"/>
    <property type="project" value="UniProtKB-KW"/>
</dbReference>
<dbReference type="Gene3D" id="3.40.50.1820">
    <property type="entry name" value="alpha/beta hydrolase"/>
    <property type="match status" value="1"/>
</dbReference>
<dbReference type="PANTHER" id="PTHR47909">
    <property type="entry name" value="ALPHA/BETA-HYDROLASES SUPERFAMILY PROTEIN"/>
    <property type="match status" value="1"/>
</dbReference>
<reference evidence="1 2" key="1">
    <citation type="submission" date="2018-07" db="EMBL/GenBank/DDBJ databases">
        <title>The complete nuclear genome of the prasinophyte Chloropicon primus (CCMP1205).</title>
        <authorList>
            <person name="Pombert J.-F."/>
            <person name="Otis C."/>
            <person name="Turmel M."/>
            <person name="Lemieux C."/>
        </authorList>
    </citation>
    <scope>NUCLEOTIDE SEQUENCE [LARGE SCALE GENOMIC DNA]</scope>
    <source>
        <strain evidence="1 2">CCMP1205</strain>
    </source>
</reference>
<dbReference type="SUPFAM" id="SSF53474">
    <property type="entry name" value="alpha/beta-Hydrolases"/>
    <property type="match status" value="1"/>
</dbReference>
<proteinExistence type="predicted"/>
<evidence type="ECO:0000313" key="2">
    <source>
        <dbReference type="Proteomes" id="UP000316726"/>
    </source>
</evidence>
<dbReference type="InterPro" id="IPR029058">
    <property type="entry name" value="AB_hydrolase_fold"/>
</dbReference>
<dbReference type="AlphaFoldDB" id="A0A5B8MVX9"/>